<protein>
    <submittedName>
        <fullName evidence="1">Uncharacterized protein</fullName>
    </submittedName>
</protein>
<reference evidence="1" key="1">
    <citation type="submission" date="2021-02" db="EMBL/GenBank/DDBJ databases">
        <authorList>
            <person name="Nowell W R."/>
        </authorList>
    </citation>
    <scope>NUCLEOTIDE SEQUENCE</scope>
</reference>
<proteinExistence type="predicted"/>
<gene>
    <name evidence="1" type="ORF">OTI717_LOCUS42281</name>
</gene>
<dbReference type="AlphaFoldDB" id="A0A820IG56"/>
<dbReference type="EMBL" id="CAJOAX010049554">
    <property type="protein sequence ID" value="CAF4308828.1"/>
    <property type="molecule type" value="Genomic_DNA"/>
</dbReference>
<comment type="caution">
    <text evidence="1">The sequence shown here is derived from an EMBL/GenBank/DDBJ whole genome shotgun (WGS) entry which is preliminary data.</text>
</comment>
<accession>A0A820IG56</accession>
<evidence type="ECO:0000313" key="2">
    <source>
        <dbReference type="Proteomes" id="UP000663823"/>
    </source>
</evidence>
<name>A0A820IG56_9BILA</name>
<sequence>MRSYGCHVCSRPALPPMFEHRL</sequence>
<feature type="non-terminal residue" evidence="1">
    <location>
        <position position="22"/>
    </location>
</feature>
<evidence type="ECO:0000313" key="1">
    <source>
        <dbReference type="EMBL" id="CAF4308828.1"/>
    </source>
</evidence>
<dbReference type="Proteomes" id="UP000663823">
    <property type="component" value="Unassembled WGS sequence"/>
</dbReference>
<organism evidence="1 2">
    <name type="scientific">Rotaria sordida</name>
    <dbReference type="NCBI Taxonomy" id="392033"/>
    <lineage>
        <taxon>Eukaryota</taxon>
        <taxon>Metazoa</taxon>
        <taxon>Spiralia</taxon>
        <taxon>Gnathifera</taxon>
        <taxon>Rotifera</taxon>
        <taxon>Eurotatoria</taxon>
        <taxon>Bdelloidea</taxon>
        <taxon>Philodinida</taxon>
        <taxon>Philodinidae</taxon>
        <taxon>Rotaria</taxon>
    </lineage>
</organism>